<dbReference type="EMBL" id="CM008964">
    <property type="protein sequence ID" value="PNW84375.1"/>
    <property type="molecule type" value="Genomic_DNA"/>
</dbReference>
<dbReference type="AlphaFoldDB" id="A0A2K3DV18"/>
<name>A0A2K3DV18_CHLRE</name>
<protein>
    <submittedName>
        <fullName evidence="1">Uncharacterized protein</fullName>
    </submittedName>
</protein>
<accession>A0A2K3DV18</accession>
<dbReference type="RefSeq" id="XP_042925481.1">
    <property type="nucleotide sequence ID" value="XM_043060351.1"/>
</dbReference>
<proteinExistence type="predicted"/>
<sequence length="64" mass="7357">MERRGSVSLCFPKGLSLGSGLIGHVTRYKRLLVEDLQLASVQFQAEDRAYWTTLVVLQIHQRHF</sequence>
<dbReference type="Gramene" id="PNW84375">
    <property type="protein sequence ID" value="PNW84375"/>
    <property type="gene ID" value="CHLRE_03g143747v5"/>
</dbReference>
<dbReference type="Proteomes" id="UP000006906">
    <property type="component" value="Chromosome 3"/>
</dbReference>
<gene>
    <name evidence="1" type="ORF">CHLRE_03g143747v5</name>
</gene>
<dbReference type="InParanoid" id="A0A2K3DV18"/>
<reference evidence="1 2" key="1">
    <citation type="journal article" date="2007" name="Science">
        <title>The Chlamydomonas genome reveals the evolution of key animal and plant functions.</title>
        <authorList>
            <person name="Merchant S.S."/>
            <person name="Prochnik S.E."/>
            <person name="Vallon O."/>
            <person name="Harris E.H."/>
            <person name="Karpowicz S.J."/>
            <person name="Witman G.B."/>
            <person name="Terry A."/>
            <person name="Salamov A."/>
            <person name="Fritz-Laylin L.K."/>
            <person name="Marechal-Drouard L."/>
            <person name="Marshall W.F."/>
            <person name="Qu L.H."/>
            <person name="Nelson D.R."/>
            <person name="Sanderfoot A.A."/>
            <person name="Spalding M.H."/>
            <person name="Kapitonov V.V."/>
            <person name="Ren Q."/>
            <person name="Ferris P."/>
            <person name="Lindquist E."/>
            <person name="Shapiro H."/>
            <person name="Lucas S.M."/>
            <person name="Grimwood J."/>
            <person name="Schmutz J."/>
            <person name="Cardol P."/>
            <person name="Cerutti H."/>
            <person name="Chanfreau G."/>
            <person name="Chen C.L."/>
            <person name="Cognat V."/>
            <person name="Croft M.T."/>
            <person name="Dent R."/>
            <person name="Dutcher S."/>
            <person name="Fernandez E."/>
            <person name="Fukuzawa H."/>
            <person name="Gonzalez-Ballester D."/>
            <person name="Gonzalez-Halphen D."/>
            <person name="Hallmann A."/>
            <person name="Hanikenne M."/>
            <person name="Hippler M."/>
            <person name="Inwood W."/>
            <person name="Jabbari K."/>
            <person name="Kalanon M."/>
            <person name="Kuras R."/>
            <person name="Lefebvre P.A."/>
            <person name="Lemaire S.D."/>
            <person name="Lobanov A.V."/>
            <person name="Lohr M."/>
            <person name="Manuell A."/>
            <person name="Meier I."/>
            <person name="Mets L."/>
            <person name="Mittag M."/>
            <person name="Mittelmeier T."/>
            <person name="Moroney J.V."/>
            <person name="Moseley J."/>
            <person name="Napoli C."/>
            <person name="Nedelcu A.M."/>
            <person name="Niyogi K."/>
            <person name="Novoselov S.V."/>
            <person name="Paulsen I.T."/>
            <person name="Pazour G."/>
            <person name="Purton S."/>
            <person name="Ral J.P."/>
            <person name="Riano-Pachon D.M."/>
            <person name="Riekhof W."/>
            <person name="Rymarquis L."/>
            <person name="Schroda M."/>
            <person name="Stern D."/>
            <person name="Umen J."/>
            <person name="Willows R."/>
            <person name="Wilson N."/>
            <person name="Zimmer S.L."/>
            <person name="Allmer J."/>
            <person name="Balk J."/>
            <person name="Bisova K."/>
            <person name="Chen C.J."/>
            <person name="Elias M."/>
            <person name="Gendler K."/>
            <person name="Hauser C."/>
            <person name="Lamb M.R."/>
            <person name="Ledford H."/>
            <person name="Long J.C."/>
            <person name="Minagawa J."/>
            <person name="Page M.D."/>
            <person name="Pan J."/>
            <person name="Pootakham W."/>
            <person name="Roje S."/>
            <person name="Rose A."/>
            <person name="Stahlberg E."/>
            <person name="Terauchi A.M."/>
            <person name="Yang P."/>
            <person name="Ball S."/>
            <person name="Bowler C."/>
            <person name="Dieckmann C.L."/>
            <person name="Gladyshev V.N."/>
            <person name="Green P."/>
            <person name="Jorgensen R."/>
            <person name="Mayfield S."/>
            <person name="Mueller-Roeber B."/>
            <person name="Rajamani S."/>
            <person name="Sayre R.T."/>
            <person name="Brokstein P."/>
            <person name="Dubchak I."/>
            <person name="Goodstein D."/>
            <person name="Hornick L."/>
            <person name="Huang Y.W."/>
            <person name="Jhaveri J."/>
            <person name="Luo Y."/>
            <person name="Martinez D."/>
            <person name="Ngau W.C."/>
            <person name="Otillar B."/>
            <person name="Poliakov A."/>
            <person name="Porter A."/>
            <person name="Szajkowski L."/>
            <person name="Werner G."/>
            <person name="Zhou K."/>
            <person name="Grigoriev I.V."/>
            <person name="Rokhsar D.S."/>
            <person name="Grossman A.R."/>
        </authorList>
    </citation>
    <scope>NUCLEOTIDE SEQUENCE [LARGE SCALE GENOMIC DNA]</scope>
    <source>
        <strain evidence="2">CC-503</strain>
    </source>
</reference>
<organism evidence="1 2">
    <name type="scientific">Chlamydomonas reinhardtii</name>
    <name type="common">Chlamydomonas smithii</name>
    <dbReference type="NCBI Taxonomy" id="3055"/>
    <lineage>
        <taxon>Eukaryota</taxon>
        <taxon>Viridiplantae</taxon>
        <taxon>Chlorophyta</taxon>
        <taxon>core chlorophytes</taxon>
        <taxon>Chlorophyceae</taxon>
        <taxon>CS clade</taxon>
        <taxon>Chlamydomonadales</taxon>
        <taxon>Chlamydomonadaceae</taxon>
        <taxon>Chlamydomonas</taxon>
    </lineage>
</organism>
<keyword evidence="2" id="KW-1185">Reference proteome</keyword>
<evidence type="ECO:0000313" key="2">
    <source>
        <dbReference type="Proteomes" id="UP000006906"/>
    </source>
</evidence>
<dbReference type="GeneID" id="5721332"/>
<evidence type="ECO:0000313" key="1">
    <source>
        <dbReference type="EMBL" id="PNW84375.1"/>
    </source>
</evidence>
<dbReference type="KEGG" id="cre:CHLRE_03g143747v5"/>